<keyword evidence="3" id="KW-1185">Reference proteome</keyword>
<protein>
    <submittedName>
        <fullName evidence="2">Uncharacterized protein</fullName>
    </submittedName>
</protein>
<evidence type="ECO:0000313" key="3">
    <source>
        <dbReference type="Proteomes" id="UP001412067"/>
    </source>
</evidence>
<gene>
    <name evidence="2" type="ORF">KSP40_PGU001585</name>
</gene>
<name>A0ABR2M5Z2_9ASPA</name>
<proteinExistence type="predicted"/>
<evidence type="ECO:0000256" key="1">
    <source>
        <dbReference type="SAM" id="MobiDB-lite"/>
    </source>
</evidence>
<dbReference type="EMBL" id="JBBWWR010000011">
    <property type="protein sequence ID" value="KAK8959579.1"/>
    <property type="molecule type" value="Genomic_DNA"/>
</dbReference>
<accession>A0ABR2M5Z2</accession>
<dbReference type="Proteomes" id="UP001412067">
    <property type="component" value="Unassembled WGS sequence"/>
</dbReference>
<feature type="compositionally biased region" description="Basic and acidic residues" evidence="1">
    <location>
        <begin position="104"/>
        <end position="117"/>
    </location>
</feature>
<organism evidence="2 3">
    <name type="scientific">Platanthera guangdongensis</name>
    <dbReference type="NCBI Taxonomy" id="2320717"/>
    <lineage>
        <taxon>Eukaryota</taxon>
        <taxon>Viridiplantae</taxon>
        <taxon>Streptophyta</taxon>
        <taxon>Embryophyta</taxon>
        <taxon>Tracheophyta</taxon>
        <taxon>Spermatophyta</taxon>
        <taxon>Magnoliopsida</taxon>
        <taxon>Liliopsida</taxon>
        <taxon>Asparagales</taxon>
        <taxon>Orchidaceae</taxon>
        <taxon>Orchidoideae</taxon>
        <taxon>Orchideae</taxon>
        <taxon>Orchidinae</taxon>
        <taxon>Platanthera</taxon>
    </lineage>
</organism>
<evidence type="ECO:0000313" key="2">
    <source>
        <dbReference type="EMBL" id="KAK8959579.1"/>
    </source>
</evidence>
<sequence>MKENISIREQEIEKELLKCCLKEIRFILRERKIVFEKSYSFFEKSVPLFREFCVKHFLEKGLIQELLLLVGPLASHILNAKTVPGYIFSQANAQTRYKQQAKNNQEKRREAEAQTMA</sequence>
<feature type="region of interest" description="Disordered" evidence="1">
    <location>
        <begin position="98"/>
        <end position="117"/>
    </location>
</feature>
<reference evidence="2 3" key="1">
    <citation type="journal article" date="2022" name="Nat. Plants">
        <title>Genomes of leafy and leafless Platanthera orchids illuminate the evolution of mycoheterotrophy.</title>
        <authorList>
            <person name="Li M.H."/>
            <person name="Liu K.W."/>
            <person name="Li Z."/>
            <person name="Lu H.C."/>
            <person name="Ye Q.L."/>
            <person name="Zhang D."/>
            <person name="Wang J.Y."/>
            <person name="Li Y.F."/>
            <person name="Zhong Z.M."/>
            <person name="Liu X."/>
            <person name="Yu X."/>
            <person name="Liu D.K."/>
            <person name="Tu X.D."/>
            <person name="Liu B."/>
            <person name="Hao Y."/>
            <person name="Liao X.Y."/>
            <person name="Jiang Y.T."/>
            <person name="Sun W.H."/>
            <person name="Chen J."/>
            <person name="Chen Y.Q."/>
            <person name="Ai Y."/>
            <person name="Zhai J.W."/>
            <person name="Wu S.S."/>
            <person name="Zhou Z."/>
            <person name="Hsiao Y.Y."/>
            <person name="Wu W.L."/>
            <person name="Chen Y.Y."/>
            <person name="Lin Y.F."/>
            <person name="Hsu J.L."/>
            <person name="Li C.Y."/>
            <person name="Wang Z.W."/>
            <person name="Zhao X."/>
            <person name="Zhong W.Y."/>
            <person name="Ma X.K."/>
            <person name="Ma L."/>
            <person name="Huang J."/>
            <person name="Chen G.Z."/>
            <person name="Huang M.Z."/>
            <person name="Huang L."/>
            <person name="Peng D.H."/>
            <person name="Luo Y.B."/>
            <person name="Zou S.Q."/>
            <person name="Chen S.P."/>
            <person name="Lan S."/>
            <person name="Tsai W.C."/>
            <person name="Van de Peer Y."/>
            <person name="Liu Z.J."/>
        </authorList>
    </citation>
    <scope>NUCLEOTIDE SEQUENCE [LARGE SCALE GENOMIC DNA]</scope>
    <source>
        <strain evidence="2">Lor288</strain>
    </source>
</reference>
<comment type="caution">
    <text evidence="2">The sequence shown here is derived from an EMBL/GenBank/DDBJ whole genome shotgun (WGS) entry which is preliminary data.</text>
</comment>